<dbReference type="GO" id="GO:0016491">
    <property type="term" value="F:oxidoreductase activity"/>
    <property type="evidence" value="ECO:0007669"/>
    <property type="project" value="UniProtKB-KW"/>
</dbReference>
<evidence type="ECO:0000313" key="6">
    <source>
        <dbReference type="EMBL" id="OFJ54689.1"/>
    </source>
</evidence>
<dbReference type="NCBIfam" id="TIGR02734">
    <property type="entry name" value="crtI_fam"/>
    <property type="match status" value="1"/>
</dbReference>
<dbReference type="InterPro" id="IPR036188">
    <property type="entry name" value="FAD/NAD-bd_sf"/>
</dbReference>
<keyword evidence="7" id="KW-1185">Reference proteome</keyword>
<comment type="pathway">
    <text evidence="1 4">Carotenoid biosynthesis.</text>
</comment>
<evidence type="ECO:0000256" key="1">
    <source>
        <dbReference type="ARBA" id="ARBA00004829"/>
    </source>
</evidence>
<dbReference type="AlphaFoldDB" id="A0A1E8Q9N0"/>
<feature type="domain" description="Amine oxidase" evidence="5">
    <location>
        <begin position="18"/>
        <end position="488"/>
    </location>
</feature>
<evidence type="ECO:0000313" key="7">
    <source>
        <dbReference type="Proteomes" id="UP000178953"/>
    </source>
</evidence>
<sequence>MRSLSGPTDDVVVVGAGLSGLAAALHLAGRGRKVTVVERGEHPGGRVGRADVRGHLIDTGPTVLTMPDIIDEAFAAVGDSLAGRVEMLPVDPAYRASFADGSSLEVHGDAQAMATAIERFAGRAQADGYLELRRWLSRLYEIEFDGFIGSNFDSPLSLVTPQLARLVALGGFRRWESVVGRFITDERLKRVFTFQALYAGVPPQRALAVYAVIAYMDTIAGVYFPKGGVRALPDGMAAAAADAGVEFVYGATVSALDHDGSRVRAVHTDTGERFAADAVVLTTELPDTYRLLGRTPRRALRLRPAPSAVVAHVGCRAVTNDIAGHHNILFGDAWEQTFRDIIDDGRVMRDPSILVTRPTAGDPTLAPAGRDLLYVLAPAPNTQVGRIDWAATRDDYVQRMLDAVRDRLPGVAEDADLLHVIDPADWERQGMAAGTPFALAHTFAQTGPFRPANTVRGIDNAVLAGSSTVPGVGVPTAILSGKLAADRVTGSGVTDKRIRTVVS</sequence>
<comment type="similarity">
    <text evidence="4">Belongs to the carotenoid/retinoid oxidoreductase family.</text>
</comment>
<dbReference type="Proteomes" id="UP000178953">
    <property type="component" value="Unassembled WGS sequence"/>
</dbReference>
<dbReference type="EMBL" id="MCHX01000010">
    <property type="protein sequence ID" value="OFJ54689.1"/>
    <property type="molecule type" value="Genomic_DNA"/>
</dbReference>
<evidence type="ECO:0000256" key="2">
    <source>
        <dbReference type="ARBA" id="ARBA00022746"/>
    </source>
</evidence>
<dbReference type="PANTHER" id="PTHR43734:SF1">
    <property type="entry name" value="PHYTOENE DESATURASE"/>
    <property type="match status" value="1"/>
</dbReference>
<evidence type="ECO:0000259" key="5">
    <source>
        <dbReference type="Pfam" id="PF01593"/>
    </source>
</evidence>
<dbReference type="SUPFAM" id="SSF51905">
    <property type="entry name" value="FAD/NAD(P)-binding domain"/>
    <property type="match status" value="1"/>
</dbReference>
<dbReference type="Pfam" id="PF01593">
    <property type="entry name" value="Amino_oxidase"/>
    <property type="match status" value="1"/>
</dbReference>
<organism evidence="6 7">
    <name type="scientific">Mycolicibacterium grossiae</name>
    <dbReference type="NCBI Taxonomy" id="1552759"/>
    <lineage>
        <taxon>Bacteria</taxon>
        <taxon>Bacillati</taxon>
        <taxon>Actinomycetota</taxon>
        <taxon>Actinomycetes</taxon>
        <taxon>Mycobacteriales</taxon>
        <taxon>Mycobacteriaceae</taxon>
        <taxon>Mycolicibacterium</taxon>
    </lineage>
</organism>
<accession>A0A1E8Q9N0</accession>
<protein>
    <submittedName>
        <fullName evidence="6">Phytoene dehydrogenase</fullName>
    </submittedName>
</protein>
<dbReference type="PANTHER" id="PTHR43734">
    <property type="entry name" value="PHYTOENE DESATURASE"/>
    <property type="match status" value="1"/>
</dbReference>
<name>A0A1E8Q9N0_9MYCO</name>
<dbReference type="RefSeq" id="WP_070352184.1">
    <property type="nucleotide sequence ID" value="NZ_CP043474.1"/>
</dbReference>
<dbReference type="OrthoDB" id="9774675at2"/>
<gene>
    <name evidence="6" type="ORF">BEL07_05930</name>
</gene>
<keyword evidence="2 4" id="KW-0125">Carotenoid biosynthesis</keyword>
<comment type="caution">
    <text evidence="6">The sequence shown here is derived from an EMBL/GenBank/DDBJ whole genome shotgun (WGS) entry which is preliminary data.</text>
</comment>
<proteinExistence type="inferred from homology"/>
<dbReference type="Gene3D" id="3.50.50.60">
    <property type="entry name" value="FAD/NAD(P)-binding domain"/>
    <property type="match status" value="2"/>
</dbReference>
<evidence type="ECO:0000256" key="3">
    <source>
        <dbReference type="ARBA" id="ARBA00023002"/>
    </source>
</evidence>
<dbReference type="InterPro" id="IPR002937">
    <property type="entry name" value="Amino_oxidase"/>
</dbReference>
<keyword evidence="3 4" id="KW-0560">Oxidoreductase</keyword>
<dbReference type="GO" id="GO:0016117">
    <property type="term" value="P:carotenoid biosynthetic process"/>
    <property type="evidence" value="ECO:0007669"/>
    <property type="project" value="UniProtKB-KW"/>
</dbReference>
<reference evidence="6 7" key="1">
    <citation type="submission" date="2016-09" db="EMBL/GenBank/DDBJ databases">
        <title>genome sequence of Mycobacterium sp. 739 SCH.</title>
        <authorList>
            <person name="Greninger A.L."/>
            <person name="Qin X."/>
            <person name="Jerome K."/>
            <person name="Vora S."/>
            <person name="Quinn K."/>
        </authorList>
    </citation>
    <scope>NUCLEOTIDE SEQUENCE [LARGE SCALE GENOMIC DNA]</scope>
    <source>
        <strain evidence="6 7">SCH</strain>
    </source>
</reference>
<evidence type="ECO:0000256" key="4">
    <source>
        <dbReference type="RuleBase" id="RU362075"/>
    </source>
</evidence>
<dbReference type="InterPro" id="IPR014105">
    <property type="entry name" value="Carotenoid/retinoid_OxRdtase"/>
</dbReference>